<dbReference type="Pfam" id="PF09551">
    <property type="entry name" value="Spore_II_R"/>
    <property type="match status" value="1"/>
</dbReference>
<sequence>MTKHTRRVLELGVGLALALAIVLTVGADWHQRTAAQVRADTLRLHILANSDTLDDQLLKLQVRDAVLAALPPAVTKAATPDEAAAALQYALPALQQAADTALHRAHSPQAARLRLEQWDFAARDYGSFTLPGGAYTALRIELGEARGRNWFCVLYPALCVSGSTAAYPTADENALVFGRFEVRCAVADFIGRLASPAGEAVSGLPAD</sequence>
<organism evidence="1 2">
    <name type="scientific">Subdoligranulum variabile</name>
    <dbReference type="NCBI Taxonomy" id="214851"/>
    <lineage>
        <taxon>Bacteria</taxon>
        <taxon>Bacillati</taxon>
        <taxon>Bacillota</taxon>
        <taxon>Clostridia</taxon>
        <taxon>Eubacteriales</taxon>
        <taxon>Oscillospiraceae</taxon>
        <taxon>Subdoligranulum</taxon>
    </lineage>
</organism>
<proteinExistence type="predicted"/>
<comment type="caution">
    <text evidence="1">The sequence shown here is derived from an EMBL/GenBank/DDBJ whole genome shotgun (WGS) entry which is preliminary data.</text>
</comment>
<dbReference type="EMBL" id="JAGZGG010000023">
    <property type="protein sequence ID" value="MBS5332789.1"/>
    <property type="molecule type" value="Genomic_DNA"/>
</dbReference>
<dbReference type="Proteomes" id="UP000759273">
    <property type="component" value="Unassembled WGS sequence"/>
</dbReference>
<evidence type="ECO:0000313" key="2">
    <source>
        <dbReference type="Proteomes" id="UP000759273"/>
    </source>
</evidence>
<reference evidence="1" key="1">
    <citation type="submission" date="2021-02" db="EMBL/GenBank/DDBJ databases">
        <title>Infant gut strain persistence is associated with maternal origin, phylogeny, and functional potential including surface adhesion and iron acquisition.</title>
        <authorList>
            <person name="Lou Y.C."/>
        </authorList>
    </citation>
    <scope>NUCLEOTIDE SEQUENCE</scope>
    <source>
        <strain evidence="1">L3_101_000M1_dasL3_101_000M1_concoct_87</strain>
    </source>
</reference>
<dbReference type="InterPro" id="IPR014202">
    <property type="entry name" value="Spore_II_R"/>
</dbReference>
<accession>A0A943DGW5</accession>
<name>A0A943DGW5_9FIRM</name>
<gene>
    <name evidence="1" type="ORF">KHY36_09700</name>
</gene>
<evidence type="ECO:0000313" key="1">
    <source>
        <dbReference type="EMBL" id="MBS5332789.1"/>
    </source>
</evidence>
<dbReference type="AlphaFoldDB" id="A0A943DGW5"/>
<protein>
    <submittedName>
        <fullName evidence="1">Stage II sporulation protein R</fullName>
    </submittedName>
</protein>